<dbReference type="RefSeq" id="WP_267083052.1">
    <property type="nucleotide sequence ID" value="NZ_CP099530.1"/>
</dbReference>
<name>A0ABT3DW22_9XANT</name>
<dbReference type="EMBL" id="JANFWR010000013">
    <property type="protein sequence ID" value="MCW0399683.1"/>
    <property type="molecule type" value="Genomic_DNA"/>
</dbReference>
<evidence type="ECO:0008006" key="3">
    <source>
        <dbReference type="Google" id="ProtNLM"/>
    </source>
</evidence>
<dbReference type="InterPro" id="IPR008979">
    <property type="entry name" value="Galactose-bd-like_sf"/>
</dbReference>
<comment type="caution">
    <text evidence="1">The sequence shown here is derived from an EMBL/GenBank/DDBJ whole genome shotgun (WGS) entry which is preliminary data.</text>
</comment>
<dbReference type="SUPFAM" id="SSF49785">
    <property type="entry name" value="Galactose-binding domain-like"/>
    <property type="match status" value="1"/>
</dbReference>
<evidence type="ECO:0000313" key="1">
    <source>
        <dbReference type="EMBL" id="MCW0399683.1"/>
    </source>
</evidence>
<organism evidence="1 2">
    <name type="scientific">Xanthomonas sacchari</name>
    <dbReference type="NCBI Taxonomy" id="56458"/>
    <lineage>
        <taxon>Bacteria</taxon>
        <taxon>Pseudomonadati</taxon>
        <taxon>Pseudomonadota</taxon>
        <taxon>Gammaproteobacteria</taxon>
        <taxon>Lysobacterales</taxon>
        <taxon>Lysobacteraceae</taxon>
        <taxon>Xanthomonas</taxon>
    </lineage>
</organism>
<keyword evidence="2" id="KW-1185">Reference proteome</keyword>
<dbReference type="Gene3D" id="2.60.120.260">
    <property type="entry name" value="Galactose-binding domain-like"/>
    <property type="match status" value="1"/>
</dbReference>
<dbReference type="Proteomes" id="UP001320843">
    <property type="component" value="Unassembled WGS sequence"/>
</dbReference>
<sequence>MTFDTALSMEWLNDGQLVQKYAVEVFRDGAWVKVAQAIGHMKIDHFPAVTASRVRLNILSSVDAAHIREFQLFSVGAAAAR</sequence>
<proteinExistence type="predicted"/>
<gene>
    <name evidence="1" type="ORF">NB700_002239</name>
</gene>
<evidence type="ECO:0000313" key="2">
    <source>
        <dbReference type="Proteomes" id="UP001320843"/>
    </source>
</evidence>
<protein>
    <recommendedName>
        <fullName evidence="3">F5/8 type C domain-containing protein</fullName>
    </recommendedName>
</protein>
<reference evidence="1 2" key="1">
    <citation type="submission" date="2022-06" db="EMBL/GenBank/DDBJ databases">
        <title>Dynamics of rice microbiomes reveals core vertical transmitted seed endophytes.</title>
        <authorList>
            <person name="Liao K."/>
            <person name="Zhang X."/>
        </authorList>
    </citation>
    <scope>NUCLEOTIDE SEQUENCE [LARGE SCALE GENOMIC DNA]</scope>
    <source>
        <strain evidence="1 2">YT10-10-1</strain>
    </source>
</reference>
<accession>A0ABT3DW22</accession>